<dbReference type="EMBL" id="AP026802">
    <property type="protein sequence ID" value="BDR58494.1"/>
    <property type="molecule type" value="Genomic_DNA"/>
</dbReference>
<dbReference type="Gene3D" id="2.160.20.10">
    <property type="entry name" value="Single-stranded right-handed beta-helix, Pectin lyase-like"/>
    <property type="match status" value="1"/>
</dbReference>
<evidence type="ECO:0000313" key="1">
    <source>
        <dbReference type="EMBL" id="BDR58494.1"/>
    </source>
</evidence>
<proteinExistence type="predicted"/>
<dbReference type="AlphaFoldDB" id="A0AAU9D402"/>
<organism evidence="1 2">
    <name type="scientific">Xylocopilactobacillus apicola</name>
    <dbReference type="NCBI Taxonomy" id="2932184"/>
    <lineage>
        <taxon>Bacteria</taxon>
        <taxon>Bacillati</taxon>
        <taxon>Bacillota</taxon>
        <taxon>Bacilli</taxon>
        <taxon>Lactobacillales</taxon>
        <taxon>Lactobacillaceae</taxon>
        <taxon>Xylocopilactobacillus</taxon>
    </lineage>
</organism>
<dbReference type="RefSeq" id="WP_317636393.1">
    <property type="nucleotide sequence ID" value="NZ_AP026802.1"/>
</dbReference>
<dbReference type="InterPro" id="IPR012334">
    <property type="entry name" value="Pectin_lyas_fold"/>
</dbReference>
<name>A0AAU9D402_9LACO</name>
<reference evidence="1 2" key="1">
    <citation type="journal article" date="2023" name="Microbiol. Spectr.">
        <title>Symbiosis of Carpenter Bees with Uncharacterized Lactic Acid Bacteria Showing NAD Auxotrophy.</title>
        <authorList>
            <person name="Kawasaki S."/>
            <person name="Ozawa K."/>
            <person name="Mori T."/>
            <person name="Yamamoto A."/>
            <person name="Ito M."/>
            <person name="Ohkuma M."/>
            <person name="Sakamoto M."/>
            <person name="Matsutani M."/>
        </authorList>
    </citation>
    <scope>NUCLEOTIDE SEQUENCE [LARGE SCALE GENOMIC DNA]</scope>
    <source>
        <strain evidence="1 2">XA3</strain>
    </source>
</reference>
<sequence>MTVYQEKIYTGERSLFATNNATLQHITFGNGESPLKESHHLKISDSIFQWKYPLWYCSDISVDHPVFETMARSGIWYTNHISINNSTIQAPKLFRRCQDVTLNEVYFADALETLWNCSEINLKNVQAKGDYFGMNSQDIKLDNLQLVGNYAFDGAKNITANNCTFFSKDAFWNCQNVTLTNCTINGEYLGWNTENLTLINCTVESNQGLCYVKHLTMKNCILLQTDLAFEYSSEIEAEIDSNIVSVKNPISGVIKAHKIGEIIQDDPKLDLTQVKILQTGVNN</sequence>
<keyword evidence="2" id="KW-1185">Reference proteome</keyword>
<evidence type="ECO:0000313" key="2">
    <source>
        <dbReference type="Proteomes" id="UP001321861"/>
    </source>
</evidence>
<dbReference type="KEGG" id="xap:XA3_09350"/>
<dbReference type="InterPro" id="IPR022208">
    <property type="entry name" value="DUF3737"/>
</dbReference>
<dbReference type="Pfam" id="PF12541">
    <property type="entry name" value="DUF3737"/>
    <property type="match status" value="1"/>
</dbReference>
<protein>
    <recommendedName>
        <fullName evidence="3">Hydrogenase</fullName>
    </recommendedName>
</protein>
<dbReference type="InterPro" id="IPR011050">
    <property type="entry name" value="Pectin_lyase_fold/virulence"/>
</dbReference>
<evidence type="ECO:0008006" key="3">
    <source>
        <dbReference type="Google" id="ProtNLM"/>
    </source>
</evidence>
<gene>
    <name evidence="1" type="ORF">XA3_09350</name>
</gene>
<dbReference type="SUPFAM" id="SSF51126">
    <property type="entry name" value="Pectin lyase-like"/>
    <property type="match status" value="1"/>
</dbReference>
<accession>A0AAU9D402</accession>
<dbReference type="Proteomes" id="UP001321861">
    <property type="component" value="Chromosome"/>
</dbReference>